<accession>A0A346XRN8</accession>
<dbReference type="InterPro" id="IPR011335">
    <property type="entry name" value="Restrct_endonuc-II-like"/>
</dbReference>
<dbReference type="RefSeq" id="WP_114593919.1">
    <property type="nucleotide sequence ID" value="NZ_CP031165.1"/>
</dbReference>
<dbReference type="KEGG" id="euz:DVS28_a0177"/>
<feature type="domain" description="Putative restriction endonuclease" evidence="1">
    <location>
        <begin position="20"/>
        <end position="179"/>
    </location>
</feature>
<sequence length="195" mass="21155">MTDLIRPDEGVRVRGLRRVEFEQMVAQGMFEGEPIELLGGELVEMSPQGSPHGWAITRLNAMLAPLMSRGLEVRIQLPLAVDDVSLPQPDVAVTDVTTPSAHPLVAHVAIEVSVTSQRLDLVHKAPRYAAAGVPLYVVLDMAGARAVVHTDPAPEGYTTIEELGPDDTLEVMGEPIDLALLLSDRWRPDGTRITD</sequence>
<dbReference type="SUPFAM" id="SSF52980">
    <property type="entry name" value="Restriction endonuclease-like"/>
    <property type="match status" value="1"/>
</dbReference>
<dbReference type="Proteomes" id="UP000264006">
    <property type="component" value="Chromosome"/>
</dbReference>
<dbReference type="InterPro" id="IPR008538">
    <property type="entry name" value="Uma2"/>
</dbReference>
<dbReference type="PANTHER" id="PTHR35400">
    <property type="entry name" value="SLR1083 PROTEIN"/>
    <property type="match status" value="1"/>
</dbReference>
<gene>
    <name evidence="2" type="ORF">DVS28_a0177</name>
</gene>
<dbReference type="Pfam" id="PF05685">
    <property type="entry name" value="Uma2"/>
    <property type="match status" value="1"/>
</dbReference>
<evidence type="ECO:0000313" key="2">
    <source>
        <dbReference type="EMBL" id="AXV04885.1"/>
    </source>
</evidence>
<keyword evidence="3" id="KW-1185">Reference proteome</keyword>
<name>A0A346XRN8_9ACTN</name>
<organism evidence="2 3">
    <name type="scientific">Euzebya pacifica</name>
    <dbReference type="NCBI Taxonomy" id="1608957"/>
    <lineage>
        <taxon>Bacteria</taxon>
        <taxon>Bacillati</taxon>
        <taxon>Actinomycetota</taxon>
        <taxon>Nitriliruptoria</taxon>
        <taxon>Euzebyales</taxon>
    </lineage>
</organism>
<dbReference type="OrthoDB" id="4309709at2"/>
<evidence type="ECO:0000313" key="3">
    <source>
        <dbReference type="Proteomes" id="UP000264006"/>
    </source>
</evidence>
<protein>
    <recommendedName>
        <fullName evidence="1">Putative restriction endonuclease domain-containing protein</fullName>
    </recommendedName>
</protein>
<evidence type="ECO:0000259" key="1">
    <source>
        <dbReference type="Pfam" id="PF05685"/>
    </source>
</evidence>
<dbReference type="PANTHER" id="PTHR35400:SF3">
    <property type="entry name" value="SLL1072 PROTEIN"/>
    <property type="match status" value="1"/>
</dbReference>
<dbReference type="CDD" id="cd06260">
    <property type="entry name" value="DUF820-like"/>
    <property type="match status" value="1"/>
</dbReference>
<dbReference type="InterPro" id="IPR012296">
    <property type="entry name" value="Nuclease_put_TT1808"/>
</dbReference>
<dbReference type="AlphaFoldDB" id="A0A346XRN8"/>
<dbReference type="Gene3D" id="3.90.1570.10">
    <property type="entry name" value="tt1808, chain A"/>
    <property type="match status" value="1"/>
</dbReference>
<proteinExistence type="predicted"/>
<reference evidence="2 3" key="1">
    <citation type="submission" date="2018-09" db="EMBL/GenBank/DDBJ databases">
        <title>Complete genome sequence of Euzebya sp. DY32-46 isolated from seawater of Pacific Ocean.</title>
        <authorList>
            <person name="Xu L."/>
            <person name="Wu Y.-H."/>
            <person name="Xu X.-W."/>
        </authorList>
    </citation>
    <scope>NUCLEOTIDE SEQUENCE [LARGE SCALE GENOMIC DNA]</scope>
    <source>
        <strain evidence="2 3">DY32-46</strain>
    </source>
</reference>
<dbReference type="EMBL" id="CP031165">
    <property type="protein sequence ID" value="AXV04885.1"/>
    <property type="molecule type" value="Genomic_DNA"/>
</dbReference>